<gene>
    <name evidence="4" type="ORF">F2Q65_11725</name>
</gene>
<evidence type="ECO:0000313" key="4">
    <source>
        <dbReference type="EMBL" id="KAA6184635.1"/>
    </source>
</evidence>
<evidence type="ECO:0000256" key="2">
    <source>
        <dbReference type="RuleBase" id="RU003616"/>
    </source>
</evidence>
<dbReference type="Proteomes" id="UP000322981">
    <property type="component" value="Unassembled WGS sequence"/>
</dbReference>
<dbReference type="EMBL" id="VWXX01000017">
    <property type="protein sequence ID" value="KAA6184635.1"/>
    <property type="molecule type" value="Genomic_DNA"/>
</dbReference>
<comment type="similarity">
    <text evidence="1 2">Belongs to the small heat shock protein (HSP20) family.</text>
</comment>
<dbReference type="AlphaFoldDB" id="A0A5M8FQ94"/>
<dbReference type="PANTHER" id="PTHR11527">
    <property type="entry name" value="HEAT-SHOCK PROTEIN 20 FAMILY MEMBER"/>
    <property type="match status" value="1"/>
</dbReference>
<dbReference type="Pfam" id="PF00011">
    <property type="entry name" value="HSP20"/>
    <property type="match status" value="1"/>
</dbReference>
<proteinExistence type="inferred from homology"/>
<dbReference type="OrthoDB" id="9792695at2"/>
<reference evidence="4 5" key="1">
    <citation type="submission" date="2019-09" db="EMBL/GenBank/DDBJ databases">
        <title>Whole-genome sequence of the purple sulfur bacterium Thiohalocapsa marina DSM 19078.</title>
        <authorList>
            <person name="Kyndt J.A."/>
            <person name="Meyer T.E."/>
        </authorList>
    </citation>
    <scope>NUCLEOTIDE SEQUENCE [LARGE SCALE GENOMIC DNA]</scope>
    <source>
        <strain evidence="4 5">DSM 19078</strain>
    </source>
</reference>
<dbReference type="InterPro" id="IPR008978">
    <property type="entry name" value="HSP20-like_chaperone"/>
</dbReference>
<dbReference type="InterPro" id="IPR002068">
    <property type="entry name" value="A-crystallin/Hsp20_dom"/>
</dbReference>
<dbReference type="RefSeq" id="WP_150093587.1">
    <property type="nucleotide sequence ID" value="NZ_JBFUOH010000035.1"/>
</dbReference>
<keyword evidence="5" id="KW-1185">Reference proteome</keyword>
<dbReference type="PROSITE" id="PS01031">
    <property type="entry name" value="SHSP"/>
    <property type="match status" value="1"/>
</dbReference>
<dbReference type="InterPro" id="IPR031107">
    <property type="entry name" value="Small_HSP"/>
</dbReference>
<dbReference type="Gene3D" id="2.60.40.790">
    <property type="match status" value="1"/>
</dbReference>
<dbReference type="CDD" id="cd06464">
    <property type="entry name" value="ACD_sHsps-like"/>
    <property type="match status" value="1"/>
</dbReference>
<accession>A0A5M8FQ94</accession>
<sequence length="166" mass="19418">MKIKSKDTGKTLQRHEPGLLDEMDRAFDTMLSRGLMNPNWLRPFRDLWPDWTALQTEAEVRLPRVDLVDHETELLVRAELPGIDKKDLHIDLSGDMLTIRGERRHEEKTEEENYYHAEIARGSFCRTMRLPVEVAGDKVEATFDKGLLEIRLPKRETTPRQKIEVK</sequence>
<organism evidence="4 5">
    <name type="scientific">Thiohalocapsa marina</name>
    <dbReference type="NCBI Taxonomy" id="424902"/>
    <lineage>
        <taxon>Bacteria</taxon>
        <taxon>Pseudomonadati</taxon>
        <taxon>Pseudomonadota</taxon>
        <taxon>Gammaproteobacteria</taxon>
        <taxon>Chromatiales</taxon>
        <taxon>Chromatiaceae</taxon>
        <taxon>Thiohalocapsa</taxon>
    </lineage>
</organism>
<name>A0A5M8FQ94_9GAMM</name>
<evidence type="ECO:0000256" key="1">
    <source>
        <dbReference type="PROSITE-ProRule" id="PRU00285"/>
    </source>
</evidence>
<dbReference type="SUPFAM" id="SSF49764">
    <property type="entry name" value="HSP20-like chaperones"/>
    <property type="match status" value="1"/>
</dbReference>
<feature type="domain" description="SHSP" evidence="3">
    <location>
        <begin position="56"/>
        <end position="166"/>
    </location>
</feature>
<comment type="caution">
    <text evidence="4">The sequence shown here is derived from an EMBL/GenBank/DDBJ whole genome shotgun (WGS) entry which is preliminary data.</text>
</comment>
<protein>
    <submittedName>
        <fullName evidence="4">Hsp20/alpha crystallin family protein</fullName>
    </submittedName>
</protein>
<evidence type="ECO:0000259" key="3">
    <source>
        <dbReference type="PROSITE" id="PS01031"/>
    </source>
</evidence>
<evidence type="ECO:0000313" key="5">
    <source>
        <dbReference type="Proteomes" id="UP000322981"/>
    </source>
</evidence>